<reference evidence="2" key="1">
    <citation type="submission" date="2016-10" db="EMBL/GenBank/DDBJ databases">
        <authorList>
            <person name="Varghese N."/>
            <person name="Submissions S."/>
        </authorList>
    </citation>
    <scope>NUCLEOTIDE SEQUENCE [LARGE SCALE GENOMIC DNA]</scope>
    <source>
        <strain evidence="2">Gh-105</strain>
    </source>
</reference>
<keyword evidence="1" id="KW-0282">Flagellum</keyword>
<protein>
    <submittedName>
        <fullName evidence="1">Class II flagellar assembly regulator</fullName>
    </submittedName>
</protein>
<dbReference type="Pfam" id="PF10768">
    <property type="entry name" value="FliX"/>
    <property type="match status" value="1"/>
</dbReference>
<proteinExistence type="predicted"/>
<accession>A0A1I2UGD2</accession>
<dbReference type="EMBL" id="FOPM01000010">
    <property type="protein sequence ID" value="SFG76232.1"/>
    <property type="molecule type" value="Genomic_DNA"/>
</dbReference>
<dbReference type="AlphaFoldDB" id="A0A1I2UGD2"/>
<keyword evidence="1" id="KW-0966">Cell projection</keyword>
<organism evidence="1 2">
    <name type="scientific">Methylobacterium gossipiicola</name>
    <dbReference type="NCBI Taxonomy" id="582675"/>
    <lineage>
        <taxon>Bacteria</taxon>
        <taxon>Pseudomonadati</taxon>
        <taxon>Pseudomonadota</taxon>
        <taxon>Alphaproteobacteria</taxon>
        <taxon>Hyphomicrobiales</taxon>
        <taxon>Methylobacteriaceae</taxon>
        <taxon>Methylobacterium</taxon>
    </lineage>
</organism>
<evidence type="ECO:0000313" key="1">
    <source>
        <dbReference type="EMBL" id="SFG76232.1"/>
    </source>
</evidence>
<dbReference type="OrthoDB" id="8005693at2"/>
<dbReference type="STRING" id="582675.SAMN05192565_11073"/>
<dbReference type="GO" id="GO:0044781">
    <property type="term" value="P:bacterial-type flagellum organization"/>
    <property type="evidence" value="ECO:0007669"/>
    <property type="project" value="InterPro"/>
</dbReference>
<keyword evidence="2" id="KW-1185">Reference proteome</keyword>
<keyword evidence="1" id="KW-0969">Cilium</keyword>
<gene>
    <name evidence="1" type="ORF">SAMN05192565_11073</name>
</gene>
<name>A0A1I2UGD2_9HYPH</name>
<evidence type="ECO:0000313" key="2">
    <source>
        <dbReference type="Proteomes" id="UP000199229"/>
    </source>
</evidence>
<sequence length="144" mass="15438">MRIDTHYAASAPGSVTSRRLDGGALFTLDRAPTLNASAAATPAASLAGLDAILALQARPDSPEERRRRTTRRGYDLLDSLDRLKVSLLMGRVSASDLKAIASRLAQRCESGDPRLDALMAEIELRAAVELAKLQAREIEVRAAA</sequence>
<dbReference type="Proteomes" id="UP000199229">
    <property type="component" value="Unassembled WGS sequence"/>
</dbReference>
<dbReference type="RefSeq" id="WP_091971772.1">
    <property type="nucleotide sequence ID" value="NZ_FOPM01000010.1"/>
</dbReference>
<dbReference type="InterPro" id="IPR019704">
    <property type="entry name" value="Flagellar_assmbl_FliX_class2"/>
</dbReference>